<dbReference type="WBParaSite" id="MCU_012447-RA">
    <property type="protein sequence ID" value="MCU_012447-RA"/>
    <property type="gene ID" value="MCU_012447"/>
</dbReference>
<evidence type="ECO:0000256" key="1">
    <source>
        <dbReference type="SAM" id="Phobius"/>
    </source>
</evidence>
<gene>
    <name evidence="2" type="ORF">MCOS_LOCUS4142</name>
</gene>
<accession>A0A0R3UB43</accession>
<name>A0A0R3UB43_MESCO</name>
<keyword evidence="1" id="KW-0472">Membrane</keyword>
<reference evidence="2 3" key="1">
    <citation type="submission" date="2018-10" db="EMBL/GenBank/DDBJ databases">
        <authorList>
            <consortium name="Pathogen Informatics"/>
        </authorList>
    </citation>
    <scope>NUCLEOTIDE SEQUENCE [LARGE SCALE GENOMIC DNA]</scope>
</reference>
<evidence type="ECO:0000313" key="2">
    <source>
        <dbReference type="EMBL" id="VDD78139.1"/>
    </source>
</evidence>
<protein>
    <submittedName>
        <fullName evidence="2 4">Uncharacterized protein</fullName>
    </submittedName>
</protein>
<organism evidence="2 3">
    <name type="scientific">Mesocestoides corti</name>
    <name type="common">Flatworm</name>
    <dbReference type="NCBI Taxonomy" id="53468"/>
    <lineage>
        <taxon>Eukaryota</taxon>
        <taxon>Metazoa</taxon>
        <taxon>Spiralia</taxon>
        <taxon>Lophotrochozoa</taxon>
        <taxon>Platyhelminthes</taxon>
        <taxon>Cestoda</taxon>
        <taxon>Eucestoda</taxon>
        <taxon>Cyclophyllidea</taxon>
        <taxon>Mesocestoididae</taxon>
        <taxon>Mesocestoides</taxon>
    </lineage>
</organism>
<keyword evidence="1" id="KW-0812">Transmembrane</keyword>
<dbReference type="OrthoDB" id="10574049at2759"/>
<feature type="transmembrane region" description="Helical" evidence="1">
    <location>
        <begin position="20"/>
        <end position="45"/>
    </location>
</feature>
<dbReference type="EMBL" id="UXSR01001317">
    <property type="protein sequence ID" value="VDD78139.1"/>
    <property type="molecule type" value="Genomic_DNA"/>
</dbReference>
<keyword evidence="3" id="KW-1185">Reference proteome</keyword>
<dbReference type="AlphaFoldDB" id="A0A0R3UB43"/>
<proteinExistence type="predicted"/>
<sequence length="113" mass="12883">MSNETDDYRQLAKVCMNERYWPYYVASILASFFGGLIFILTYRAFRKIIACLSKQRQIARVNQGDWHPRSSNVFLDVPTSTSQHSGLNVTAALRQPPSMKHRLSSGRIAICLT</sequence>
<reference evidence="4" key="2">
    <citation type="submission" date="2019-11" db="UniProtKB">
        <authorList>
            <consortium name="WormBaseParasite"/>
        </authorList>
    </citation>
    <scope>IDENTIFICATION</scope>
</reference>
<keyword evidence="1" id="KW-1133">Transmembrane helix</keyword>
<evidence type="ECO:0000313" key="4">
    <source>
        <dbReference type="WBParaSite" id="MCU_012447-RA"/>
    </source>
</evidence>
<dbReference type="Proteomes" id="UP000267029">
    <property type="component" value="Unassembled WGS sequence"/>
</dbReference>
<evidence type="ECO:0000313" key="3">
    <source>
        <dbReference type="Proteomes" id="UP000267029"/>
    </source>
</evidence>